<feature type="transmembrane region" description="Helical" evidence="1">
    <location>
        <begin position="64"/>
        <end position="84"/>
    </location>
</feature>
<dbReference type="HOGENOM" id="CLU_2420499_0_0_9"/>
<dbReference type="RefSeq" id="WP_012062453.1">
    <property type="nucleotide sequence ID" value="NC_009633.1"/>
</dbReference>
<feature type="transmembrane region" description="Helical" evidence="1">
    <location>
        <begin position="41"/>
        <end position="58"/>
    </location>
</feature>
<organism evidence="2 3">
    <name type="scientific">Alkaliphilus metalliredigens (strain QYMF)</name>
    <dbReference type="NCBI Taxonomy" id="293826"/>
    <lineage>
        <taxon>Bacteria</taxon>
        <taxon>Bacillati</taxon>
        <taxon>Bacillota</taxon>
        <taxon>Clostridia</taxon>
        <taxon>Peptostreptococcales</taxon>
        <taxon>Natronincolaceae</taxon>
        <taxon>Alkaliphilus</taxon>
    </lineage>
</organism>
<dbReference type="KEGG" id="amt:Amet_1204"/>
<protein>
    <submittedName>
        <fullName evidence="2">Uncharacterized protein</fullName>
    </submittedName>
</protein>
<keyword evidence="1" id="KW-0812">Transmembrane</keyword>
<dbReference type="EMBL" id="CP000724">
    <property type="protein sequence ID" value="ABR47412.1"/>
    <property type="molecule type" value="Genomic_DNA"/>
</dbReference>
<gene>
    <name evidence="2" type="ordered locus">Amet_1204</name>
</gene>
<evidence type="ECO:0000313" key="3">
    <source>
        <dbReference type="Proteomes" id="UP000001572"/>
    </source>
</evidence>
<dbReference type="Proteomes" id="UP000001572">
    <property type="component" value="Chromosome"/>
</dbReference>
<keyword evidence="1" id="KW-0472">Membrane</keyword>
<dbReference type="STRING" id="293826.Amet_1204"/>
<name>A6TMJ4_ALKMQ</name>
<proteinExistence type="predicted"/>
<evidence type="ECO:0000313" key="2">
    <source>
        <dbReference type="EMBL" id="ABR47412.1"/>
    </source>
</evidence>
<dbReference type="AlphaFoldDB" id="A6TMJ4"/>
<accession>A6TMJ4</accession>
<reference evidence="3" key="1">
    <citation type="journal article" date="2016" name="Genome Announc.">
        <title>Complete genome sequence of Alkaliphilus metalliredigens strain QYMF, an alkaliphilic and metal-reducing bacterium isolated from borax-contaminated leachate ponds.</title>
        <authorList>
            <person name="Hwang C."/>
            <person name="Copeland A."/>
            <person name="Lucas S."/>
            <person name="Lapidus A."/>
            <person name="Barry K."/>
            <person name="Detter J.C."/>
            <person name="Glavina Del Rio T."/>
            <person name="Hammon N."/>
            <person name="Israni S."/>
            <person name="Dalin E."/>
            <person name="Tice H."/>
            <person name="Pitluck S."/>
            <person name="Chertkov O."/>
            <person name="Brettin T."/>
            <person name="Bruce D."/>
            <person name="Han C."/>
            <person name="Schmutz J."/>
            <person name="Larimer F."/>
            <person name="Land M.L."/>
            <person name="Hauser L."/>
            <person name="Kyrpides N."/>
            <person name="Mikhailova N."/>
            <person name="Ye Q."/>
            <person name="Zhou J."/>
            <person name="Richardson P."/>
            <person name="Fields M.W."/>
        </authorList>
    </citation>
    <scope>NUCLEOTIDE SEQUENCE [LARGE SCALE GENOMIC DNA]</scope>
    <source>
        <strain evidence="3">QYMF</strain>
    </source>
</reference>
<evidence type="ECO:0000256" key="1">
    <source>
        <dbReference type="SAM" id="Phobius"/>
    </source>
</evidence>
<sequence length="91" mass="10708">MELMNTSVFLIMEWIKTLFIFTIIDRILIQRKVIDTLKNHETYLSSLVVAAYLIIARTRDLPPLTFLLGAVIVMIFYLLLRTLFRVFVKSE</sequence>
<keyword evidence="3" id="KW-1185">Reference proteome</keyword>
<feature type="transmembrane region" description="Helical" evidence="1">
    <location>
        <begin position="6"/>
        <end position="29"/>
    </location>
</feature>
<dbReference type="OrthoDB" id="1956457at2"/>
<keyword evidence="1" id="KW-1133">Transmembrane helix</keyword>